<feature type="domain" description="Transcriptional regulator TetR C-terminal Proteobacteria type" evidence="1">
    <location>
        <begin position="1"/>
        <end position="74"/>
    </location>
</feature>
<name>A0A0N5A4E4_PARTI</name>
<accession>A0A0N5A4E4</accession>
<dbReference type="Proteomes" id="UP000038045">
    <property type="component" value="Unplaced"/>
</dbReference>
<dbReference type="Gene3D" id="1.10.357.10">
    <property type="entry name" value="Tetracycline Repressor, domain 2"/>
    <property type="match status" value="1"/>
</dbReference>
<reference evidence="3" key="1">
    <citation type="submission" date="2017-02" db="UniProtKB">
        <authorList>
            <consortium name="WormBaseParasite"/>
        </authorList>
    </citation>
    <scope>IDENTIFICATION</scope>
</reference>
<dbReference type="InterPro" id="IPR039536">
    <property type="entry name" value="TetR_C_Proteobacteria"/>
</dbReference>
<dbReference type="AlphaFoldDB" id="A0A0N5A4E4"/>
<sequence length="323" mass="34518">MTERSRFESVAIAFFEQAEGDFAGPLITALEELKASGDLTFEKASWAAGQLMGMVEHPVFLVPMVTGGQVRTQRAPERSFLRPQAAGRPGVRHAIEPQPIMQAERTVAPELDLLGHDAPAGPAIRTRHLLAFEPSRLFGHPGLQRLAASQGPRLVGRPGADAAFPRPAGEVGAGLLGADALDRAAHPDLAAQALPVKQQSGGGMRPKLLALGAFLIGEEGEAPRIDILQQHHAHIGHALGVDRGQSHGVRIIRLAAPGFFQPFGKQADRLIPIKDRVVSVGRQLGGVVVCGGAGRDHRHSQKQGFLRPDIHSGHPWLTRPLCQ</sequence>
<evidence type="ECO:0000313" key="3">
    <source>
        <dbReference type="WBParaSite" id="PTRK_0001650000.1"/>
    </source>
</evidence>
<organism evidence="2 3">
    <name type="scientific">Parastrongyloides trichosuri</name>
    <name type="common">Possum-specific nematode worm</name>
    <dbReference type="NCBI Taxonomy" id="131310"/>
    <lineage>
        <taxon>Eukaryota</taxon>
        <taxon>Metazoa</taxon>
        <taxon>Ecdysozoa</taxon>
        <taxon>Nematoda</taxon>
        <taxon>Chromadorea</taxon>
        <taxon>Rhabditida</taxon>
        <taxon>Tylenchina</taxon>
        <taxon>Panagrolaimomorpha</taxon>
        <taxon>Strongyloidoidea</taxon>
        <taxon>Strongyloididae</taxon>
        <taxon>Parastrongyloides</taxon>
    </lineage>
</organism>
<evidence type="ECO:0000313" key="2">
    <source>
        <dbReference type="Proteomes" id="UP000038045"/>
    </source>
</evidence>
<dbReference type="Pfam" id="PF14246">
    <property type="entry name" value="TetR_C_7"/>
    <property type="match status" value="1"/>
</dbReference>
<evidence type="ECO:0000259" key="1">
    <source>
        <dbReference type="Pfam" id="PF14246"/>
    </source>
</evidence>
<protein>
    <submittedName>
        <fullName evidence="3">TetR_C_7 domain-containing protein</fullName>
    </submittedName>
</protein>
<proteinExistence type="predicted"/>
<keyword evidence="2" id="KW-1185">Reference proteome</keyword>
<dbReference type="WBParaSite" id="PTRK_0001650000.1">
    <property type="protein sequence ID" value="PTRK_0001650000.1"/>
    <property type="gene ID" value="PTRK_0001650000"/>
</dbReference>